<name>A0A6A6GPM8_9PEZI</name>
<feature type="region of interest" description="Disordered" evidence="1">
    <location>
        <begin position="348"/>
        <end position="383"/>
    </location>
</feature>
<gene>
    <name evidence="2" type="ORF">BDZ85DRAFT_246199</name>
</gene>
<proteinExistence type="predicted"/>
<protein>
    <submittedName>
        <fullName evidence="2">Uncharacterized protein</fullName>
    </submittedName>
</protein>
<sequence length="383" mass="43663">MEKVYVPDRPDSDDATHPVLPPTTIALHRRVLHLVQDGDKIAYTPSLDPSRYRYAKVLTPANSEAVWRCLVPVPPSDDASSSRYIHIKTWAALEDFEEDDLLALGVEVLQRVDHQQTYVCMYEGIDLGRIRELPFVLYADVYQMFFKLRGSFRHVVAHHDGVRASPSKVDVIVDVHRKPTSARCELIVRLLREGKLVLKEVHSEHGYFCGEMAVADLVYLAEFDCVRQVEGWNREDIREVIARETPERGEPLLKRATRREVTCQNPPTNDRAIVASVSAAWFVAYGKQDHVRPKGRSTWYKTTNRDRILNKVLSAFDNHGAPRASRRTARMPFYAKRDERQTANICTRPKVAARQSGGECARDQSQRNASNRPVPRGAMHRDG</sequence>
<evidence type="ECO:0000313" key="2">
    <source>
        <dbReference type="EMBL" id="KAF2227696.1"/>
    </source>
</evidence>
<dbReference type="EMBL" id="ML992501">
    <property type="protein sequence ID" value="KAF2227696.1"/>
    <property type="molecule type" value="Genomic_DNA"/>
</dbReference>
<evidence type="ECO:0000313" key="3">
    <source>
        <dbReference type="Proteomes" id="UP000799538"/>
    </source>
</evidence>
<organism evidence="2 3">
    <name type="scientific">Elsinoe ampelina</name>
    <dbReference type="NCBI Taxonomy" id="302913"/>
    <lineage>
        <taxon>Eukaryota</taxon>
        <taxon>Fungi</taxon>
        <taxon>Dikarya</taxon>
        <taxon>Ascomycota</taxon>
        <taxon>Pezizomycotina</taxon>
        <taxon>Dothideomycetes</taxon>
        <taxon>Dothideomycetidae</taxon>
        <taxon>Myriangiales</taxon>
        <taxon>Elsinoaceae</taxon>
        <taxon>Elsinoe</taxon>
    </lineage>
</organism>
<keyword evidence="3" id="KW-1185">Reference proteome</keyword>
<accession>A0A6A6GPM8</accession>
<dbReference type="AlphaFoldDB" id="A0A6A6GPM8"/>
<evidence type="ECO:0000256" key="1">
    <source>
        <dbReference type="SAM" id="MobiDB-lite"/>
    </source>
</evidence>
<reference evidence="3" key="1">
    <citation type="journal article" date="2020" name="Stud. Mycol.">
        <title>101 Dothideomycetes genomes: A test case for predicting lifestyles and emergence of pathogens.</title>
        <authorList>
            <person name="Haridas S."/>
            <person name="Albert R."/>
            <person name="Binder M."/>
            <person name="Bloem J."/>
            <person name="LaButti K."/>
            <person name="Salamov A."/>
            <person name="Andreopoulos B."/>
            <person name="Baker S."/>
            <person name="Barry K."/>
            <person name="Bills G."/>
            <person name="Bluhm B."/>
            <person name="Cannon C."/>
            <person name="Castanera R."/>
            <person name="Culley D."/>
            <person name="Daum C."/>
            <person name="Ezra D."/>
            <person name="Gonzalez J."/>
            <person name="Henrissat B."/>
            <person name="Kuo A."/>
            <person name="Liang C."/>
            <person name="Lipzen A."/>
            <person name="Lutzoni F."/>
            <person name="Magnuson J."/>
            <person name="Mondo S."/>
            <person name="Nolan M."/>
            <person name="Ohm R."/>
            <person name="Pangilinan J."/>
            <person name="Park H.-J."/>
            <person name="Ramirez L."/>
            <person name="Alfaro M."/>
            <person name="Sun H."/>
            <person name="Tritt A."/>
            <person name="Yoshinaga Y."/>
            <person name="Zwiers L.-H."/>
            <person name="Turgeon B."/>
            <person name="Goodwin S."/>
            <person name="Spatafora J."/>
            <person name="Crous P."/>
            <person name="Grigoriev I."/>
        </authorList>
    </citation>
    <scope>NUCLEOTIDE SEQUENCE [LARGE SCALE GENOMIC DNA]</scope>
    <source>
        <strain evidence="3">CECT 20119</strain>
    </source>
</reference>
<dbReference type="Proteomes" id="UP000799538">
    <property type="component" value="Unassembled WGS sequence"/>
</dbReference>